<dbReference type="EMBL" id="CAICTM010001116">
    <property type="protein sequence ID" value="CAB9520591.1"/>
    <property type="molecule type" value="Genomic_DNA"/>
</dbReference>
<dbReference type="AlphaFoldDB" id="A0A9N8EJU5"/>
<comment type="caution">
    <text evidence="2">The sequence shown here is derived from an EMBL/GenBank/DDBJ whole genome shotgun (WGS) entry which is preliminary data.</text>
</comment>
<evidence type="ECO:0008006" key="4">
    <source>
        <dbReference type="Google" id="ProtNLM"/>
    </source>
</evidence>
<accession>A0A9N8EJU5</accession>
<proteinExistence type="predicted"/>
<evidence type="ECO:0000256" key="1">
    <source>
        <dbReference type="SAM" id="Phobius"/>
    </source>
</evidence>
<dbReference type="Proteomes" id="UP001153069">
    <property type="component" value="Unassembled WGS sequence"/>
</dbReference>
<sequence>MSRDPKDEGIGPFYNNPLLGPVVKSFTALPDVAGGGCMERVGTAAAMGLTFGIFYNLVSVPWQPDPVEYFPKGVIKMRDNWAFFRSGFARPMAAFSTVAMTYAGVECMMESLRDPEQTSPHWNSAGGGFAAGMVMGAMTKSFPVALVAGFVNGAFMGGLSFNGLHYISNPHQMAMKVGGKWPTQFRESKELAALKEKYPEYKDL</sequence>
<keyword evidence="3" id="KW-1185">Reference proteome</keyword>
<organism evidence="2 3">
    <name type="scientific">Seminavis robusta</name>
    <dbReference type="NCBI Taxonomy" id="568900"/>
    <lineage>
        <taxon>Eukaryota</taxon>
        <taxon>Sar</taxon>
        <taxon>Stramenopiles</taxon>
        <taxon>Ochrophyta</taxon>
        <taxon>Bacillariophyta</taxon>
        <taxon>Bacillariophyceae</taxon>
        <taxon>Bacillariophycidae</taxon>
        <taxon>Naviculales</taxon>
        <taxon>Naviculaceae</taxon>
        <taxon>Seminavis</taxon>
    </lineage>
</organism>
<evidence type="ECO:0000313" key="2">
    <source>
        <dbReference type="EMBL" id="CAB9520591.1"/>
    </source>
</evidence>
<feature type="transmembrane region" description="Helical" evidence="1">
    <location>
        <begin position="87"/>
        <end position="105"/>
    </location>
</feature>
<reference evidence="2" key="1">
    <citation type="submission" date="2020-06" db="EMBL/GenBank/DDBJ databases">
        <authorList>
            <consortium name="Plant Systems Biology data submission"/>
        </authorList>
    </citation>
    <scope>NUCLEOTIDE SEQUENCE</scope>
    <source>
        <strain evidence="2">D6</strain>
    </source>
</reference>
<keyword evidence="1" id="KW-0472">Membrane</keyword>
<name>A0A9N8EJU5_9STRA</name>
<dbReference type="OrthoDB" id="265717at2759"/>
<keyword evidence="1" id="KW-1133">Transmembrane helix</keyword>
<evidence type="ECO:0000313" key="3">
    <source>
        <dbReference type="Proteomes" id="UP001153069"/>
    </source>
</evidence>
<dbReference type="Pfam" id="PF02466">
    <property type="entry name" value="Tim17"/>
    <property type="match status" value="1"/>
</dbReference>
<feature type="transmembrane region" description="Helical" evidence="1">
    <location>
        <begin position="142"/>
        <end position="167"/>
    </location>
</feature>
<protein>
    <recommendedName>
        <fullName evidence="4">Mitochondrial import inner membrane translocase subunit TIM22</fullName>
    </recommendedName>
</protein>
<keyword evidence="1" id="KW-0812">Transmembrane</keyword>
<gene>
    <name evidence="2" type="ORF">SEMRO_1118_G243060.1</name>
</gene>